<evidence type="ECO:0000256" key="1">
    <source>
        <dbReference type="SAM" id="MobiDB-lite"/>
    </source>
</evidence>
<feature type="region of interest" description="Disordered" evidence="1">
    <location>
        <begin position="1"/>
        <end position="25"/>
    </location>
</feature>
<dbReference type="EMBL" id="VOBL01000019">
    <property type="protein sequence ID" value="KAA0974326.1"/>
    <property type="molecule type" value="Genomic_DNA"/>
</dbReference>
<comment type="caution">
    <text evidence="2">The sequence shown here is derived from an EMBL/GenBank/DDBJ whole genome shotgun (WGS) entry which is preliminary data.</text>
</comment>
<protein>
    <submittedName>
        <fullName evidence="2">Uncharacterized protein</fullName>
    </submittedName>
</protein>
<dbReference type="Proteomes" id="UP000323856">
    <property type="component" value="Unassembled WGS sequence"/>
</dbReference>
<proteinExistence type="predicted"/>
<accession>A0A5B0E6W1</accession>
<dbReference type="RefSeq" id="WP_149620488.1">
    <property type="nucleotide sequence ID" value="NZ_JBITUG010000008.1"/>
</dbReference>
<evidence type="ECO:0000313" key="2">
    <source>
        <dbReference type="EMBL" id="KAA0974326.1"/>
    </source>
</evidence>
<sequence>MRKQFFEDDNMLDAGIRTSNPFPVEQTPALDQRALDDLASILAEPASANDSVDDSTERGEDAVEESMPSNVVALGT</sequence>
<evidence type="ECO:0000313" key="3">
    <source>
        <dbReference type="Proteomes" id="UP000323856"/>
    </source>
</evidence>
<reference evidence="2 3" key="1">
    <citation type="submission" date="2019-07" db="EMBL/GenBank/DDBJ databases">
        <title>Analysis of the biochemical properties, biological activity and biotechnological potential of siderophores and biosurfactants produced by Antarctic psychrotolerant bacteria.</title>
        <authorList>
            <person name="Styczynski M."/>
            <person name="Krucon T."/>
            <person name="Decewicz P."/>
            <person name="Dziewit L."/>
        </authorList>
    </citation>
    <scope>NUCLEOTIDE SEQUENCE [LARGE SCALE GENOMIC DNA]</scope>
    <source>
        <strain evidence="2 3">ANT_H27</strain>
    </source>
</reference>
<dbReference type="AlphaFoldDB" id="A0A5B0E6W1"/>
<feature type="region of interest" description="Disordered" evidence="1">
    <location>
        <begin position="44"/>
        <end position="76"/>
    </location>
</feature>
<name>A0A5B0E6W1_9MICC</name>
<gene>
    <name evidence="2" type="ORF">FQ154_15910</name>
</gene>
<organism evidence="2 3">
    <name type="scientific">Paeniglutamicibacter gangotriensis</name>
    <dbReference type="NCBI Taxonomy" id="254787"/>
    <lineage>
        <taxon>Bacteria</taxon>
        <taxon>Bacillati</taxon>
        <taxon>Actinomycetota</taxon>
        <taxon>Actinomycetes</taxon>
        <taxon>Micrococcales</taxon>
        <taxon>Micrococcaceae</taxon>
        <taxon>Paeniglutamicibacter</taxon>
    </lineage>
</organism>